<dbReference type="EMBL" id="ML977186">
    <property type="protein sequence ID" value="KAF1982311.1"/>
    <property type="molecule type" value="Genomic_DNA"/>
</dbReference>
<proteinExistence type="predicted"/>
<dbReference type="Proteomes" id="UP000800041">
    <property type="component" value="Unassembled WGS sequence"/>
</dbReference>
<dbReference type="OrthoDB" id="428342at2759"/>
<gene>
    <name evidence="2" type="ORF">K402DRAFT_385017</name>
</gene>
<feature type="region of interest" description="Disordered" evidence="1">
    <location>
        <begin position="1"/>
        <end position="128"/>
    </location>
</feature>
<accession>A0A6G1GN10</accession>
<organism evidence="2 3">
    <name type="scientific">Aulographum hederae CBS 113979</name>
    <dbReference type="NCBI Taxonomy" id="1176131"/>
    <lineage>
        <taxon>Eukaryota</taxon>
        <taxon>Fungi</taxon>
        <taxon>Dikarya</taxon>
        <taxon>Ascomycota</taxon>
        <taxon>Pezizomycotina</taxon>
        <taxon>Dothideomycetes</taxon>
        <taxon>Pleosporomycetidae</taxon>
        <taxon>Aulographales</taxon>
        <taxon>Aulographaceae</taxon>
    </lineage>
</organism>
<dbReference type="GO" id="GO:0005794">
    <property type="term" value="C:Golgi apparatus"/>
    <property type="evidence" value="ECO:0007669"/>
    <property type="project" value="TreeGrafter"/>
</dbReference>
<dbReference type="SUPFAM" id="SSF48452">
    <property type="entry name" value="TPR-like"/>
    <property type="match status" value="1"/>
</dbReference>
<dbReference type="PANTHER" id="PTHR21581:SF6">
    <property type="entry name" value="TRAFFICKING PROTEIN PARTICLE COMPLEX SUBUNIT 12"/>
    <property type="match status" value="1"/>
</dbReference>
<dbReference type="AlphaFoldDB" id="A0A6G1GN10"/>
<evidence type="ECO:0000313" key="2">
    <source>
        <dbReference type="EMBL" id="KAF1982311.1"/>
    </source>
</evidence>
<feature type="compositionally biased region" description="Low complexity" evidence="1">
    <location>
        <begin position="45"/>
        <end position="85"/>
    </location>
</feature>
<keyword evidence="3" id="KW-1185">Reference proteome</keyword>
<evidence type="ECO:0000256" key="1">
    <source>
        <dbReference type="SAM" id="MobiDB-lite"/>
    </source>
</evidence>
<dbReference type="InterPro" id="IPR011990">
    <property type="entry name" value="TPR-like_helical_dom_sf"/>
</dbReference>
<protein>
    <recommendedName>
        <fullName evidence="4">TPR-like protein</fullName>
    </recommendedName>
</protein>
<dbReference type="PANTHER" id="PTHR21581">
    <property type="entry name" value="D-ALANYL-D-ALANINE CARBOXYPEPTIDASE"/>
    <property type="match status" value="1"/>
</dbReference>
<dbReference type="GO" id="GO:0030008">
    <property type="term" value="C:TRAPP complex"/>
    <property type="evidence" value="ECO:0007669"/>
    <property type="project" value="TreeGrafter"/>
</dbReference>
<name>A0A6G1GN10_9PEZI</name>
<evidence type="ECO:0008006" key="4">
    <source>
        <dbReference type="Google" id="ProtNLM"/>
    </source>
</evidence>
<sequence>MASNAPVRNPSGRRHGRHASSDERRKIAVTRRSTTGPLDAVPDDPLAASSPVSPSSTLSPSANPLSPAALTSPMPRGPRPTSRSPSPLPPKDFSHLLSPSNFHPLPTQHIPSAFLHSSHQPPPSTPLPELLKQGHHRLAAISAATSLVSSTSANDYVRIFQLLYIRLACLCLISQHGIAAQEAKVLGDLNSAFYRHPITRRHLVPWGLRVLCVRLLSAGYGDGRKGIMGFYELAREAREGETSTANPEQSDVELWTSCLQELGIRVASALIELNDLEAAAIHLKTLNYPNLSPSAARRLNMMEALVWLRIGSTTDAQRCIDASTPSSSSDNSPAILAALTATASGDFDAALAVWRDLHAAHPADALVGQNLAVCLIYTGHLAKSREVLEGLVDGGHAFRSLTFNLATLYELSSERAREMKLRLAGRVAEGVPSEEGWEGGLGDFKL</sequence>
<dbReference type="Gene3D" id="1.25.40.10">
    <property type="entry name" value="Tetratricopeptide repeat domain"/>
    <property type="match status" value="1"/>
</dbReference>
<evidence type="ECO:0000313" key="3">
    <source>
        <dbReference type="Proteomes" id="UP000800041"/>
    </source>
</evidence>
<reference evidence="2" key="1">
    <citation type="journal article" date="2020" name="Stud. Mycol.">
        <title>101 Dothideomycetes genomes: a test case for predicting lifestyles and emergence of pathogens.</title>
        <authorList>
            <person name="Haridas S."/>
            <person name="Albert R."/>
            <person name="Binder M."/>
            <person name="Bloem J."/>
            <person name="Labutti K."/>
            <person name="Salamov A."/>
            <person name="Andreopoulos B."/>
            <person name="Baker S."/>
            <person name="Barry K."/>
            <person name="Bills G."/>
            <person name="Bluhm B."/>
            <person name="Cannon C."/>
            <person name="Castanera R."/>
            <person name="Culley D."/>
            <person name="Daum C."/>
            <person name="Ezra D."/>
            <person name="Gonzalez J."/>
            <person name="Henrissat B."/>
            <person name="Kuo A."/>
            <person name="Liang C."/>
            <person name="Lipzen A."/>
            <person name="Lutzoni F."/>
            <person name="Magnuson J."/>
            <person name="Mondo S."/>
            <person name="Nolan M."/>
            <person name="Ohm R."/>
            <person name="Pangilinan J."/>
            <person name="Park H.-J."/>
            <person name="Ramirez L."/>
            <person name="Alfaro M."/>
            <person name="Sun H."/>
            <person name="Tritt A."/>
            <person name="Yoshinaga Y."/>
            <person name="Zwiers L.-H."/>
            <person name="Turgeon B."/>
            <person name="Goodwin S."/>
            <person name="Spatafora J."/>
            <person name="Crous P."/>
            <person name="Grigoriev I."/>
        </authorList>
    </citation>
    <scope>NUCLEOTIDE SEQUENCE</scope>
    <source>
        <strain evidence="2">CBS 113979</strain>
    </source>
</reference>